<comment type="similarity">
    <text evidence="1 3">Belongs to the glutaredoxin family.</text>
</comment>
<evidence type="ECO:0000256" key="4">
    <source>
        <dbReference type="PIRSR" id="PIRSR037031-50"/>
    </source>
</evidence>
<evidence type="ECO:0000256" key="5">
    <source>
        <dbReference type="PIRSR" id="PIRSR037031-51"/>
    </source>
</evidence>
<dbReference type="EMBL" id="CP005290">
    <property type="protein sequence ID" value="AGK60840.1"/>
    <property type="molecule type" value="Genomic_DNA"/>
</dbReference>
<comment type="function">
    <text evidence="3">Does not function as a glutathione-disulfide oxidoreductase in the presence of glutathione and glutathione reductase. Has low thioredoxin activity in vitro.</text>
</comment>
<dbReference type="Pfam" id="PF13192">
    <property type="entry name" value="Thioredoxin_3"/>
    <property type="match status" value="1"/>
</dbReference>
<name>N0BKV2_9EURY</name>
<protein>
    <recommendedName>
        <fullName evidence="3">Thioredoxin</fullName>
    </recommendedName>
</protein>
<dbReference type="GeneID" id="15392472"/>
<dbReference type="SUPFAM" id="SSF52833">
    <property type="entry name" value="Thioredoxin-like"/>
    <property type="match status" value="1"/>
</dbReference>
<dbReference type="InterPro" id="IPR005243">
    <property type="entry name" value="THIRX-like_proc"/>
</dbReference>
<accession>N0BKV2</accession>
<evidence type="ECO:0000313" key="8">
    <source>
        <dbReference type="Proteomes" id="UP000013307"/>
    </source>
</evidence>
<dbReference type="PIRSF" id="PIRSF037031">
    <property type="entry name" value="Redox_disulphide_2"/>
    <property type="match status" value="1"/>
</dbReference>
<dbReference type="HOGENOM" id="CLU_090389_18_2_2"/>
<keyword evidence="5" id="KW-1015">Disulfide bond</keyword>
<dbReference type="STRING" id="387631.Asulf_00831"/>
<gene>
    <name evidence="7" type="ORF">Asulf_00831</name>
</gene>
<dbReference type="Proteomes" id="UP000013307">
    <property type="component" value="Chromosome"/>
</dbReference>
<dbReference type="PANTHER" id="PTHR36450">
    <property type="entry name" value="THIOREDOXIN"/>
    <property type="match status" value="1"/>
</dbReference>
<proteinExistence type="inferred from homology"/>
<keyword evidence="8" id="KW-1185">Reference proteome</keyword>
<sequence>MKIKVLGPGCPRCKATYEVVKKVVEKERTDADIEYVTDMSEATKFGVLVTPAVWVDGEIVIQGKIPSESEILKFIKK</sequence>
<dbReference type="AlphaFoldDB" id="N0BKV2"/>
<keyword evidence="2 3" id="KW-0249">Electron transport</keyword>
<feature type="disulfide bond" description="Redox-active" evidence="5">
    <location>
        <begin position="10"/>
        <end position="13"/>
    </location>
</feature>
<keyword evidence="3 5" id="KW-0676">Redox-active center</keyword>
<evidence type="ECO:0000256" key="3">
    <source>
        <dbReference type="PIRNR" id="PIRNR037031"/>
    </source>
</evidence>
<reference evidence="7 8" key="1">
    <citation type="journal article" date="2013" name="Genome Announc.">
        <title>Complete Genome Sequence of the Thermophilic and Facultatively Chemolithoautotrophic Sulfate Reducer Archaeoglobus sulfaticallidus Strain PM70-1T.</title>
        <authorList>
            <person name="Stokke R."/>
            <person name="Hocking W.P."/>
            <person name="Steinsbu B.O."/>
            <person name="Steen I.H."/>
        </authorList>
    </citation>
    <scope>NUCLEOTIDE SEQUENCE [LARGE SCALE GENOMIC DNA]</scope>
    <source>
        <strain evidence="7">PM70-1</strain>
    </source>
</reference>
<dbReference type="InterPro" id="IPR012336">
    <property type="entry name" value="Thioredoxin-like_fold"/>
</dbReference>
<feature type="active site" description="Nucleophile" evidence="4">
    <location>
        <position position="10"/>
    </location>
</feature>
<feature type="domain" description="Thioredoxin-like fold" evidence="6">
    <location>
        <begin position="1"/>
        <end position="76"/>
    </location>
</feature>
<dbReference type="OrthoDB" id="50016at2157"/>
<dbReference type="KEGG" id="ast:Asulf_00831"/>
<organism evidence="7 8">
    <name type="scientific">Archaeoglobus sulfaticallidus PM70-1</name>
    <dbReference type="NCBI Taxonomy" id="387631"/>
    <lineage>
        <taxon>Archaea</taxon>
        <taxon>Methanobacteriati</taxon>
        <taxon>Methanobacteriota</taxon>
        <taxon>Archaeoglobi</taxon>
        <taxon>Archaeoglobales</taxon>
        <taxon>Archaeoglobaceae</taxon>
        <taxon>Archaeoglobus</taxon>
    </lineage>
</organism>
<dbReference type="Gene3D" id="3.40.30.10">
    <property type="entry name" value="Glutaredoxin"/>
    <property type="match status" value="1"/>
</dbReference>
<keyword evidence="3" id="KW-0813">Transport</keyword>
<dbReference type="eggNOG" id="arCOG02713">
    <property type="taxonomic scope" value="Archaea"/>
</dbReference>
<dbReference type="PANTHER" id="PTHR36450:SF1">
    <property type="entry name" value="THIOREDOXIN"/>
    <property type="match status" value="1"/>
</dbReference>
<feature type="active site" description="Nucleophile" evidence="4">
    <location>
        <position position="13"/>
    </location>
</feature>
<evidence type="ECO:0000259" key="6">
    <source>
        <dbReference type="Pfam" id="PF13192"/>
    </source>
</evidence>
<dbReference type="NCBIfam" id="TIGR00412">
    <property type="entry name" value="redox_disulf_2"/>
    <property type="match status" value="1"/>
</dbReference>
<evidence type="ECO:0000256" key="2">
    <source>
        <dbReference type="ARBA" id="ARBA00022982"/>
    </source>
</evidence>
<evidence type="ECO:0000313" key="7">
    <source>
        <dbReference type="EMBL" id="AGK60840.1"/>
    </source>
</evidence>
<dbReference type="RefSeq" id="WP_015590438.1">
    <property type="nucleotide sequence ID" value="NC_021169.1"/>
</dbReference>
<evidence type="ECO:0000256" key="1">
    <source>
        <dbReference type="ARBA" id="ARBA00007787"/>
    </source>
</evidence>
<dbReference type="InterPro" id="IPR036249">
    <property type="entry name" value="Thioredoxin-like_sf"/>
</dbReference>